<proteinExistence type="predicted"/>
<dbReference type="EMBL" id="JACJII010000001">
    <property type="protein sequence ID" value="MBA9003658.1"/>
    <property type="molecule type" value="Genomic_DNA"/>
</dbReference>
<name>A0A7W3R7X3_9ACTN</name>
<gene>
    <name evidence="2" type="ORF">HNR21_002540</name>
</gene>
<keyword evidence="3" id="KW-1185">Reference proteome</keyword>
<reference evidence="2 3" key="1">
    <citation type="submission" date="2020-08" db="EMBL/GenBank/DDBJ databases">
        <title>Sequencing the genomes of 1000 actinobacteria strains.</title>
        <authorList>
            <person name="Klenk H.-P."/>
        </authorList>
    </citation>
    <scope>NUCLEOTIDE SEQUENCE [LARGE SCALE GENOMIC DNA]</scope>
    <source>
        <strain evidence="2 3">DSM 45823</strain>
    </source>
</reference>
<evidence type="ECO:0000313" key="2">
    <source>
        <dbReference type="EMBL" id="MBA9003658.1"/>
    </source>
</evidence>
<sequence>MPFPDEPLDIRVELQIGGVWTDITGDVRTREAITITRGRQDEGQAADPGSCSLEIRNTNGKYSPRNPLSPYYGQFGRNTPIRVSVPGGYPYLAMPGGAGDRLSCPDRASLDITGDIDIRIELTPDEWRAGSLVGKASGSHWSWSLTMGALSGGDLVPILAWTEDGVTIRSHNPTTAAPPRVPTGRRALRATLDVDNGAGQHVATFYYADSIDGPWTVWEVRTGTGTTSLWSGTAPIEVGDISQVSGDTVPGRYHAFEVRSGIDGPVVAGWRPDDMTAGSSSFTDPQGNVWTVAGAASISDREYRFHGEVSEWPPKWTPGEHDAWVPIQASGVLRRLGQGRKALKGALTRAIAGQTPYAAWWPLEDAAGATQGASGYAGGAPMIATGDAAFGSEGAGGVAAGLTVSGTNGQAFASVTGSPTEWAVSIVLIPPAQWVVDTVSPVIRWTTPGGTTAVDWSLYVFPDPSGSVIAVLEIADRNGVIVLNPAPNWVLNNYLTGPGMPIHLAVMLNQFGAQVLLLVATNGNEDPLSWAWVDTSAPVTSIYLHTAATDTVDTVGAVAHVLVGGRTRWGQMLALATAAQGHAGETAVERITRVAAEEGIPLDVVGDESEQVGPQGLATALDLIAEAASADGGALYERLDPPGLRYRTRVTGYNRPPTLTLDYSAGEIAPPLEPIDDDQLVRNDVTVERVGGSSARAIDETSPLSVLPPPDGVGRYDESLSLSLFDDSRLADIAWWRVHLGTVDEARYPTVAVNLHRHPHLIPAALATDIRDRIRLDGLPPYVPPGPTDQIVEGYTETLGLYTWRIEFNTSPASPWDVAYADDPMWGRADTDGSQLAAAVTAAATTLSVAVTAGPLWTTSPAEFPFDVLIGGEVMTVTAISGAASPQTFTVVRSVNGISKAHAAGTDVRLAHPAIIGL</sequence>
<dbReference type="Proteomes" id="UP000539313">
    <property type="component" value="Unassembled WGS sequence"/>
</dbReference>
<comment type="caution">
    <text evidence="2">The sequence shown here is derived from an EMBL/GenBank/DDBJ whole genome shotgun (WGS) entry which is preliminary data.</text>
</comment>
<evidence type="ECO:0000256" key="1">
    <source>
        <dbReference type="SAM" id="MobiDB-lite"/>
    </source>
</evidence>
<dbReference type="RefSeq" id="WP_182705342.1">
    <property type="nucleotide sequence ID" value="NZ_JACJII010000001.1"/>
</dbReference>
<protein>
    <submittedName>
        <fullName evidence="2">Uncharacterized protein</fullName>
    </submittedName>
</protein>
<organism evidence="2 3">
    <name type="scientific">Thermomonospora cellulosilytica</name>
    <dbReference type="NCBI Taxonomy" id="1411118"/>
    <lineage>
        <taxon>Bacteria</taxon>
        <taxon>Bacillati</taxon>
        <taxon>Actinomycetota</taxon>
        <taxon>Actinomycetes</taxon>
        <taxon>Streptosporangiales</taxon>
        <taxon>Thermomonosporaceae</taxon>
        <taxon>Thermomonospora</taxon>
    </lineage>
</organism>
<accession>A0A7W3R7X3</accession>
<feature type="region of interest" description="Disordered" evidence="1">
    <location>
        <begin position="36"/>
        <end position="59"/>
    </location>
</feature>
<evidence type="ECO:0000313" key="3">
    <source>
        <dbReference type="Proteomes" id="UP000539313"/>
    </source>
</evidence>
<dbReference type="AlphaFoldDB" id="A0A7W3R7X3"/>